<organism evidence="3 4">
    <name type="scientific">Truncatella angustata</name>
    <dbReference type="NCBI Taxonomy" id="152316"/>
    <lineage>
        <taxon>Eukaryota</taxon>
        <taxon>Fungi</taxon>
        <taxon>Dikarya</taxon>
        <taxon>Ascomycota</taxon>
        <taxon>Pezizomycotina</taxon>
        <taxon>Sordariomycetes</taxon>
        <taxon>Xylariomycetidae</taxon>
        <taxon>Amphisphaeriales</taxon>
        <taxon>Sporocadaceae</taxon>
        <taxon>Truncatella</taxon>
    </lineage>
</organism>
<protein>
    <submittedName>
        <fullName evidence="3">Uncharacterized protein</fullName>
    </submittedName>
</protein>
<keyword evidence="4" id="KW-1185">Reference proteome</keyword>
<dbReference type="EMBL" id="JAGPXC010000005">
    <property type="protein sequence ID" value="KAH6653455.1"/>
    <property type="molecule type" value="Genomic_DNA"/>
</dbReference>
<dbReference type="Proteomes" id="UP000758603">
    <property type="component" value="Unassembled WGS sequence"/>
</dbReference>
<evidence type="ECO:0000256" key="1">
    <source>
        <dbReference type="SAM" id="MobiDB-lite"/>
    </source>
</evidence>
<accession>A0A9P8ZX30</accession>
<reference evidence="3" key="1">
    <citation type="journal article" date="2021" name="Nat. Commun.">
        <title>Genetic determinants of endophytism in the Arabidopsis root mycobiome.</title>
        <authorList>
            <person name="Mesny F."/>
            <person name="Miyauchi S."/>
            <person name="Thiergart T."/>
            <person name="Pickel B."/>
            <person name="Atanasova L."/>
            <person name="Karlsson M."/>
            <person name="Huettel B."/>
            <person name="Barry K.W."/>
            <person name="Haridas S."/>
            <person name="Chen C."/>
            <person name="Bauer D."/>
            <person name="Andreopoulos W."/>
            <person name="Pangilinan J."/>
            <person name="LaButti K."/>
            <person name="Riley R."/>
            <person name="Lipzen A."/>
            <person name="Clum A."/>
            <person name="Drula E."/>
            <person name="Henrissat B."/>
            <person name="Kohler A."/>
            <person name="Grigoriev I.V."/>
            <person name="Martin F.M."/>
            <person name="Hacquard S."/>
        </authorList>
    </citation>
    <scope>NUCLEOTIDE SEQUENCE</scope>
    <source>
        <strain evidence="3">MPI-SDFR-AT-0073</strain>
    </source>
</reference>
<feature type="compositionally biased region" description="Basic and acidic residues" evidence="1">
    <location>
        <begin position="39"/>
        <end position="53"/>
    </location>
</feature>
<dbReference type="PANTHER" id="PTHR42090:SF1">
    <property type="match status" value="1"/>
</dbReference>
<dbReference type="EMBL" id="JAGPXC010000005">
    <property type="protein sequence ID" value="KAH6653552.1"/>
    <property type="molecule type" value="Genomic_DNA"/>
</dbReference>
<dbReference type="GeneID" id="70132013"/>
<comment type="caution">
    <text evidence="3">The sequence shown here is derived from an EMBL/GenBank/DDBJ whole genome shotgun (WGS) entry which is preliminary data.</text>
</comment>
<gene>
    <name evidence="2" type="ORF">BKA67DRAFT_569713</name>
    <name evidence="3" type="ORF">BKA67DRAFT_570255</name>
</gene>
<evidence type="ECO:0000313" key="4">
    <source>
        <dbReference type="Proteomes" id="UP000758603"/>
    </source>
</evidence>
<feature type="compositionally biased region" description="Basic and acidic residues" evidence="1">
    <location>
        <begin position="76"/>
        <end position="85"/>
    </location>
</feature>
<sequence>MPSLMPFRTALRTPATAHILPMRGTQSFQTSQTTCMAYKDDQNRESLKPKAHDNTISGTDDEAAANEDAAFNPEKTSPETAKDTMGKGGGVGNPLEFSPANKEMAWGGQGHADGKPQAGDNSKSSGGSSTSKSKER</sequence>
<proteinExistence type="predicted"/>
<evidence type="ECO:0000313" key="3">
    <source>
        <dbReference type="EMBL" id="KAH6653552.1"/>
    </source>
</evidence>
<name>A0A9P8ZX30_9PEZI</name>
<feature type="compositionally biased region" description="Low complexity" evidence="1">
    <location>
        <begin position="122"/>
        <end position="136"/>
    </location>
</feature>
<dbReference type="PANTHER" id="PTHR42090">
    <property type="match status" value="1"/>
</dbReference>
<evidence type="ECO:0000313" key="2">
    <source>
        <dbReference type="EMBL" id="KAH6653455.1"/>
    </source>
</evidence>
<dbReference type="AlphaFoldDB" id="A0A9P8ZX30"/>
<dbReference type="RefSeq" id="XP_045957732.1">
    <property type="nucleotide sequence ID" value="XM_046103121.1"/>
</dbReference>
<dbReference type="OrthoDB" id="423498at2759"/>
<feature type="region of interest" description="Disordered" evidence="1">
    <location>
        <begin position="39"/>
        <end position="136"/>
    </location>
</feature>